<dbReference type="AlphaFoldDB" id="A0A840MVU3"/>
<evidence type="ECO:0000256" key="2">
    <source>
        <dbReference type="ARBA" id="ARBA00009387"/>
    </source>
</evidence>
<sequence>MRKPSSVVVRSHVTTARRKQPLLRTVIVAAVCVLSVPAHPEPVPGAASDHRSRYEPIVTEAAERFAIPPIWIRAVMDVESHGDAHALSSKGAIGLMQVMPKTYDALRVRYALGGDPYDPHDNIMAGAAYLREMFDRFGASGFLAAYNAGPERYQDYLTTARPLPLETRAYVARLAVRLAGTLPAVSDTIDLAQDQEWPASALFAKRAERSQSDTASMLVKTSRSPAKDTGASQAKPFSPSREALFIPLSGKKERP</sequence>
<gene>
    <name evidence="5" type="ORF">HNQ36_001819</name>
</gene>
<feature type="compositionally biased region" description="Polar residues" evidence="3">
    <location>
        <begin position="212"/>
        <end position="224"/>
    </location>
</feature>
<accession>A0A840MVU3</accession>
<dbReference type="Proteomes" id="UP000521227">
    <property type="component" value="Unassembled WGS sequence"/>
</dbReference>
<evidence type="ECO:0000259" key="4">
    <source>
        <dbReference type="Pfam" id="PF01464"/>
    </source>
</evidence>
<dbReference type="InterPro" id="IPR008258">
    <property type="entry name" value="Transglycosylase_SLT_dom_1"/>
</dbReference>
<dbReference type="EMBL" id="JACHIJ010000002">
    <property type="protein sequence ID" value="MBB5051865.1"/>
    <property type="molecule type" value="Genomic_DNA"/>
</dbReference>
<comment type="similarity">
    <text evidence="1">Belongs to the transglycosylase Slt family.</text>
</comment>
<dbReference type="Pfam" id="PF01464">
    <property type="entry name" value="SLT"/>
    <property type="match status" value="1"/>
</dbReference>
<proteinExistence type="inferred from homology"/>
<dbReference type="SUPFAM" id="SSF53955">
    <property type="entry name" value="Lysozyme-like"/>
    <property type="match status" value="1"/>
</dbReference>
<evidence type="ECO:0000256" key="3">
    <source>
        <dbReference type="SAM" id="MobiDB-lite"/>
    </source>
</evidence>
<protein>
    <recommendedName>
        <fullName evidence="4">Transglycosylase SLT domain-containing protein</fullName>
    </recommendedName>
</protein>
<evidence type="ECO:0000313" key="6">
    <source>
        <dbReference type="Proteomes" id="UP000521227"/>
    </source>
</evidence>
<feature type="region of interest" description="Disordered" evidence="3">
    <location>
        <begin position="208"/>
        <end position="255"/>
    </location>
</feature>
<dbReference type="PANTHER" id="PTHR37423:SF2">
    <property type="entry name" value="MEMBRANE-BOUND LYTIC MUREIN TRANSGLYCOSYLASE C"/>
    <property type="match status" value="1"/>
</dbReference>
<dbReference type="PANTHER" id="PTHR37423">
    <property type="entry name" value="SOLUBLE LYTIC MUREIN TRANSGLYCOSYLASE-RELATED"/>
    <property type="match status" value="1"/>
</dbReference>
<dbReference type="RefSeq" id="WP_184083909.1">
    <property type="nucleotide sequence ID" value="NZ_JACHIJ010000002.1"/>
</dbReference>
<feature type="domain" description="Transglycosylase SLT" evidence="4">
    <location>
        <begin position="58"/>
        <end position="159"/>
    </location>
</feature>
<dbReference type="CDD" id="cd00254">
    <property type="entry name" value="LT-like"/>
    <property type="match status" value="1"/>
</dbReference>
<evidence type="ECO:0000313" key="5">
    <source>
        <dbReference type="EMBL" id="MBB5051865.1"/>
    </source>
</evidence>
<comment type="similarity">
    <text evidence="2">Belongs to the virb1 family.</text>
</comment>
<name>A0A840MVU3_9BRAD</name>
<organism evidence="5 6">
    <name type="scientific">Afipia massiliensis</name>
    <dbReference type="NCBI Taxonomy" id="211460"/>
    <lineage>
        <taxon>Bacteria</taxon>
        <taxon>Pseudomonadati</taxon>
        <taxon>Pseudomonadota</taxon>
        <taxon>Alphaproteobacteria</taxon>
        <taxon>Hyphomicrobiales</taxon>
        <taxon>Nitrobacteraceae</taxon>
        <taxon>Afipia</taxon>
    </lineage>
</organism>
<evidence type="ECO:0000256" key="1">
    <source>
        <dbReference type="ARBA" id="ARBA00007734"/>
    </source>
</evidence>
<dbReference type="Gene3D" id="1.10.530.10">
    <property type="match status" value="1"/>
</dbReference>
<reference evidence="5 6" key="1">
    <citation type="submission" date="2020-08" db="EMBL/GenBank/DDBJ databases">
        <title>Genomic Encyclopedia of Type Strains, Phase IV (KMG-IV): sequencing the most valuable type-strain genomes for metagenomic binning, comparative biology and taxonomic classification.</title>
        <authorList>
            <person name="Goeker M."/>
        </authorList>
    </citation>
    <scope>NUCLEOTIDE SEQUENCE [LARGE SCALE GENOMIC DNA]</scope>
    <source>
        <strain evidence="5 6">DSM 17498</strain>
    </source>
</reference>
<dbReference type="InterPro" id="IPR023346">
    <property type="entry name" value="Lysozyme-like_dom_sf"/>
</dbReference>
<comment type="caution">
    <text evidence="5">The sequence shown here is derived from an EMBL/GenBank/DDBJ whole genome shotgun (WGS) entry which is preliminary data.</text>
</comment>